<dbReference type="GO" id="GO:0009279">
    <property type="term" value="C:cell outer membrane"/>
    <property type="evidence" value="ECO:0007669"/>
    <property type="project" value="UniProtKB-SubCell"/>
</dbReference>
<evidence type="ECO:0000256" key="1">
    <source>
        <dbReference type="ARBA" id="ARBA00022729"/>
    </source>
</evidence>
<dbReference type="PATRIC" id="fig|445710.3.peg.1705"/>
<evidence type="ECO:0000256" key="3">
    <source>
        <dbReference type="ARBA" id="ARBA00023139"/>
    </source>
</evidence>
<keyword evidence="5 6" id="KW-0449">Lipoprotein</keyword>
<dbReference type="Pfam" id="PF04390">
    <property type="entry name" value="LptE"/>
    <property type="match status" value="1"/>
</dbReference>
<protein>
    <recommendedName>
        <fullName evidence="6">LPS-assembly lipoprotein LptE</fullName>
    </recommendedName>
</protein>
<sequence length="177" mass="18753">MSRLVKLLPLLATVLLLAGCGFHLRQSVALPPSMQRIHLAMSGGGDLQRNLARALRNSGITIEDASGPGIAELAVPVARFGTQMLSISGGARITEYSVQYTVKFSVADATGAVLLPEQSIQMSREYSYDATNTIGNQAQVEEIQRSLIDDMVQSILFRLQAAARHADAAAASGGTTP</sequence>
<dbReference type="PROSITE" id="PS51257">
    <property type="entry name" value="PROKAR_LIPOPROTEIN"/>
    <property type="match status" value="1"/>
</dbReference>
<keyword evidence="3 6" id="KW-0564">Palmitate</keyword>
<evidence type="ECO:0000256" key="4">
    <source>
        <dbReference type="ARBA" id="ARBA00023237"/>
    </source>
</evidence>
<dbReference type="AlphaFoldDB" id="A0A160N107"/>
<comment type="similarity">
    <text evidence="6">Belongs to the LptE lipoprotein family.</text>
</comment>
<dbReference type="HAMAP" id="MF_01186">
    <property type="entry name" value="LPS_assembly_LptE"/>
    <property type="match status" value="1"/>
</dbReference>
<gene>
    <name evidence="6" type="primary">lptE</name>
    <name evidence="7" type="ORF">ATSB10_17100</name>
</gene>
<dbReference type="STRING" id="445710.ATSB10_17100"/>
<name>A0A160N107_9GAMM</name>
<comment type="subcellular location">
    <subcellularLocation>
        <location evidence="6">Cell outer membrane</location>
        <topology evidence="6">Lipid-anchor</topology>
    </subcellularLocation>
</comment>
<dbReference type="RefSeq" id="WP_157469166.1">
    <property type="nucleotide sequence ID" value="NZ_CP014841.1"/>
</dbReference>
<dbReference type="KEGG" id="dtx:ATSB10_17100"/>
<dbReference type="PANTHER" id="PTHR38098:SF1">
    <property type="entry name" value="LPS-ASSEMBLY LIPOPROTEIN LPTE"/>
    <property type="match status" value="1"/>
</dbReference>
<proteinExistence type="inferred from homology"/>
<dbReference type="Proteomes" id="UP000077255">
    <property type="component" value="Chromosome"/>
</dbReference>
<keyword evidence="4 6" id="KW-0998">Cell outer membrane</keyword>
<keyword evidence="8" id="KW-1185">Reference proteome</keyword>
<dbReference type="GO" id="GO:0001530">
    <property type="term" value="F:lipopolysaccharide binding"/>
    <property type="evidence" value="ECO:0007669"/>
    <property type="project" value="TreeGrafter"/>
</dbReference>
<evidence type="ECO:0000256" key="6">
    <source>
        <dbReference type="HAMAP-Rule" id="MF_01186"/>
    </source>
</evidence>
<dbReference type="GO" id="GO:0043165">
    <property type="term" value="P:Gram-negative-bacterium-type cell outer membrane assembly"/>
    <property type="evidence" value="ECO:0007669"/>
    <property type="project" value="UniProtKB-UniRule"/>
</dbReference>
<evidence type="ECO:0000256" key="5">
    <source>
        <dbReference type="ARBA" id="ARBA00023288"/>
    </source>
</evidence>
<dbReference type="PANTHER" id="PTHR38098">
    <property type="entry name" value="LPS-ASSEMBLY LIPOPROTEIN LPTE"/>
    <property type="match status" value="1"/>
</dbReference>
<evidence type="ECO:0000313" key="8">
    <source>
        <dbReference type="Proteomes" id="UP000077255"/>
    </source>
</evidence>
<accession>A0A160N107</accession>
<dbReference type="GO" id="GO:0015920">
    <property type="term" value="P:lipopolysaccharide transport"/>
    <property type="evidence" value="ECO:0007669"/>
    <property type="project" value="TreeGrafter"/>
</dbReference>
<keyword evidence="2 6" id="KW-0472">Membrane</keyword>
<dbReference type="GO" id="GO:1990351">
    <property type="term" value="C:transporter complex"/>
    <property type="evidence" value="ECO:0007669"/>
    <property type="project" value="TreeGrafter"/>
</dbReference>
<organism evidence="7 8">
    <name type="scientific">Dyella thiooxydans</name>
    <dbReference type="NCBI Taxonomy" id="445710"/>
    <lineage>
        <taxon>Bacteria</taxon>
        <taxon>Pseudomonadati</taxon>
        <taxon>Pseudomonadota</taxon>
        <taxon>Gammaproteobacteria</taxon>
        <taxon>Lysobacterales</taxon>
        <taxon>Rhodanobacteraceae</taxon>
        <taxon>Dyella</taxon>
    </lineage>
</organism>
<comment type="function">
    <text evidence="6">Together with LptD, is involved in the assembly of lipopolysaccharide (LPS) at the surface of the outer membrane. Required for the proper assembly of LptD. Binds LPS and may serve as the LPS recognition site at the outer membrane.</text>
</comment>
<dbReference type="EMBL" id="CP014841">
    <property type="protein sequence ID" value="AND69164.1"/>
    <property type="molecule type" value="Genomic_DNA"/>
</dbReference>
<dbReference type="InterPro" id="IPR007485">
    <property type="entry name" value="LPS_assembly_LptE"/>
</dbReference>
<comment type="subunit">
    <text evidence="6">Component of the lipopolysaccharide transport and assembly complex. Interacts with LptD.</text>
</comment>
<reference evidence="7 8" key="1">
    <citation type="submission" date="2016-02" db="EMBL/GenBank/DDBJ databases">
        <title>Complete genome sequencing and analysis of ATSB10, Dyella thiooxydans isolated from rhizosphere soil of sunflower (Helianthus annuus L.).</title>
        <authorList>
            <person name="Lee Y."/>
            <person name="Hwangbo K."/>
            <person name="Chung H."/>
            <person name="Yoo J."/>
            <person name="Kim K.Y."/>
            <person name="Sa T.M."/>
            <person name="Um Y."/>
            <person name="Madhaiyan M."/>
        </authorList>
    </citation>
    <scope>NUCLEOTIDE SEQUENCE [LARGE SCALE GENOMIC DNA]</scope>
    <source>
        <strain evidence="7 8">ATSB10</strain>
    </source>
</reference>
<evidence type="ECO:0000313" key="7">
    <source>
        <dbReference type="EMBL" id="AND69164.1"/>
    </source>
</evidence>
<keyword evidence="1 6" id="KW-0732">Signal</keyword>
<evidence type="ECO:0000256" key="2">
    <source>
        <dbReference type="ARBA" id="ARBA00023136"/>
    </source>
</evidence>
<dbReference type="Gene3D" id="3.30.160.150">
    <property type="entry name" value="Lipoprotein like domain"/>
    <property type="match status" value="1"/>
</dbReference>
<dbReference type="OrthoDB" id="7349153at2"/>